<dbReference type="Proteomes" id="UP000887561">
    <property type="component" value="Unplaced"/>
</dbReference>
<proteinExistence type="predicted"/>
<dbReference type="AlphaFoldDB" id="A0A915LZC1"/>
<protein>
    <submittedName>
        <fullName evidence="2">Uncharacterized protein</fullName>
    </submittedName>
</protein>
<organism evidence="1 2">
    <name type="scientific">Meloidogyne javanica</name>
    <name type="common">Root-knot nematode worm</name>
    <dbReference type="NCBI Taxonomy" id="6303"/>
    <lineage>
        <taxon>Eukaryota</taxon>
        <taxon>Metazoa</taxon>
        <taxon>Ecdysozoa</taxon>
        <taxon>Nematoda</taxon>
        <taxon>Chromadorea</taxon>
        <taxon>Rhabditida</taxon>
        <taxon>Tylenchina</taxon>
        <taxon>Tylenchomorpha</taxon>
        <taxon>Tylenchoidea</taxon>
        <taxon>Meloidogynidae</taxon>
        <taxon>Meloidogyninae</taxon>
        <taxon>Meloidogyne</taxon>
        <taxon>Meloidogyne incognita group</taxon>
    </lineage>
</organism>
<accession>A0A915LZC1</accession>
<evidence type="ECO:0000313" key="1">
    <source>
        <dbReference type="Proteomes" id="UP000887561"/>
    </source>
</evidence>
<name>A0A915LZC1_MELJA</name>
<evidence type="ECO:0000313" key="2">
    <source>
        <dbReference type="WBParaSite" id="scaffold235_cov381.g539"/>
    </source>
</evidence>
<sequence length="169" mass="19219">PRLTQMSIKLQPLQRKTQSTLHDIIATCVRELKQSTKGFDPETLSDTLAPYATLYPTKLELELRKNDVEDLDPTNAMNFISWLRNDEETIKNNSGWLFTKSAATLFSSIDDLCSLHDNEGNRTITAPSKWNVFCNLIKEITDKFKTENSDSPLLVLVSNESLSRQLIDL</sequence>
<dbReference type="WBParaSite" id="scaffold235_cov381.g539">
    <property type="protein sequence ID" value="scaffold235_cov381.g539"/>
    <property type="gene ID" value="scaffold235_cov381.g539"/>
</dbReference>
<reference evidence="2" key="1">
    <citation type="submission" date="2022-11" db="UniProtKB">
        <authorList>
            <consortium name="WormBaseParasite"/>
        </authorList>
    </citation>
    <scope>IDENTIFICATION</scope>
</reference>
<keyword evidence="1" id="KW-1185">Reference proteome</keyword>